<accession>A0A146KF17</accession>
<feature type="non-terminal residue" evidence="1">
    <location>
        <position position="345"/>
    </location>
</feature>
<dbReference type="EMBL" id="GDID01002707">
    <property type="protein sequence ID" value="JAP93899.1"/>
    <property type="molecule type" value="Transcribed_RNA"/>
</dbReference>
<proteinExistence type="predicted"/>
<evidence type="ECO:0000313" key="1">
    <source>
        <dbReference type="EMBL" id="JAP93899.1"/>
    </source>
</evidence>
<organism evidence="1">
    <name type="scientific">Trepomonas sp. PC1</name>
    <dbReference type="NCBI Taxonomy" id="1076344"/>
    <lineage>
        <taxon>Eukaryota</taxon>
        <taxon>Metamonada</taxon>
        <taxon>Diplomonadida</taxon>
        <taxon>Hexamitidae</taxon>
        <taxon>Hexamitinae</taxon>
        <taxon>Trepomonas</taxon>
    </lineage>
</organism>
<feature type="non-terminal residue" evidence="1">
    <location>
        <position position="1"/>
    </location>
</feature>
<dbReference type="AlphaFoldDB" id="A0A146KF17"/>
<protein>
    <submittedName>
        <fullName evidence="1">Uncharacterized protein</fullName>
    </submittedName>
</protein>
<sequence length="345" mass="39449">ITHSCYPWGRDAFSSYSVNYSPNPKLEATCSSLSVESTPYKILSVQQQSQLFVATEPMILLSLDKCTAFANFQSSINLLTILPEKQHPVQKFVYQQCPKLYDELLEVLSIMWDFAEHDNVEVFNQKGLLVEKILSSLDFSQLNMDDLQLQLQCHGQNRPLASFEQQIIGFCDQYKQQQNESLKQVCVFIMFMERILNLKHQVALVDVGSPVIVGSGEYFMVELGENAFQRLNENFCQQQLIEIKDTFKQLNLQKSGTFIKNGNFDIKIGFQSVQFGVYELKFYLMENQAVKLENFSGELFQFGGSCEIGGKKQIVPGYFKLERQNVECRLMSGMVEQQAGMVTVE</sequence>
<reference evidence="1" key="1">
    <citation type="submission" date="2015-07" db="EMBL/GenBank/DDBJ databases">
        <title>Adaptation to a free-living lifestyle via gene acquisitions in the diplomonad Trepomonas sp. PC1.</title>
        <authorList>
            <person name="Xu F."/>
            <person name="Jerlstrom-Hultqvist J."/>
            <person name="Kolisko M."/>
            <person name="Simpson A.G.B."/>
            <person name="Roger A.J."/>
            <person name="Svard S.G."/>
            <person name="Andersson J.O."/>
        </authorList>
    </citation>
    <scope>NUCLEOTIDE SEQUENCE</scope>
    <source>
        <strain evidence="1">PC1</strain>
    </source>
</reference>
<gene>
    <name evidence="1" type="ORF">TPC1_13629</name>
</gene>
<name>A0A146KF17_9EUKA</name>